<accession>A0A2S5T4N5</accession>
<dbReference type="GO" id="GO:0003677">
    <property type="term" value="F:DNA binding"/>
    <property type="evidence" value="ECO:0007669"/>
    <property type="project" value="InterPro"/>
</dbReference>
<dbReference type="InterPro" id="IPR002559">
    <property type="entry name" value="Transposase_11"/>
</dbReference>
<feature type="domain" description="Insertion element IS402-like" evidence="3">
    <location>
        <begin position="13"/>
        <end position="86"/>
    </location>
</feature>
<dbReference type="PANTHER" id="PTHR30007">
    <property type="entry name" value="PHP DOMAIN PROTEIN"/>
    <property type="match status" value="1"/>
</dbReference>
<dbReference type="Pfam" id="PF13340">
    <property type="entry name" value="DUF4096"/>
    <property type="match status" value="1"/>
</dbReference>
<reference evidence="4 5" key="1">
    <citation type="submission" date="2018-02" db="EMBL/GenBank/DDBJ databases">
        <title>Reclassifiation of [Polyangium] brachysporum DSM 7029 as Guopingzhaonella breviflexa gen. nov., sp. nov., a member of the family Comamonadaceae.</title>
        <authorList>
            <person name="Tang B."/>
        </authorList>
    </citation>
    <scope>NUCLEOTIDE SEQUENCE [LARGE SCALE GENOMIC DNA]</scope>
    <source>
        <strain evidence="4 5">DSM 15344</strain>
    </source>
</reference>
<gene>
    <name evidence="4" type="ORF">C1702_08560</name>
</gene>
<proteinExistence type="predicted"/>
<evidence type="ECO:0000259" key="3">
    <source>
        <dbReference type="Pfam" id="PF13340"/>
    </source>
</evidence>
<dbReference type="PANTHER" id="PTHR30007:SF1">
    <property type="entry name" value="BLR1914 PROTEIN"/>
    <property type="match status" value="1"/>
</dbReference>
<dbReference type="Pfam" id="PF01609">
    <property type="entry name" value="DDE_Tnp_1"/>
    <property type="match status" value="1"/>
</dbReference>
<dbReference type="NCBIfam" id="NF033580">
    <property type="entry name" value="transpos_IS5_3"/>
    <property type="match status" value="1"/>
</dbReference>
<dbReference type="EMBL" id="PSNY01000008">
    <property type="protein sequence ID" value="PPE69912.1"/>
    <property type="molecule type" value="Genomic_DNA"/>
</dbReference>
<name>A0A2S5T4N5_9BURK</name>
<dbReference type="AlphaFoldDB" id="A0A2S5T4N5"/>
<dbReference type="Proteomes" id="UP000239406">
    <property type="component" value="Unassembled WGS sequence"/>
</dbReference>
<dbReference type="GO" id="GO:0004803">
    <property type="term" value="F:transposase activity"/>
    <property type="evidence" value="ECO:0007669"/>
    <property type="project" value="InterPro"/>
</dbReference>
<feature type="domain" description="Transposase IS4-like" evidence="2">
    <location>
        <begin position="104"/>
        <end position="260"/>
    </location>
</feature>
<evidence type="ECO:0000313" key="4">
    <source>
        <dbReference type="EMBL" id="PPE69912.1"/>
    </source>
</evidence>
<evidence type="ECO:0000259" key="2">
    <source>
        <dbReference type="Pfam" id="PF01609"/>
    </source>
</evidence>
<dbReference type="GO" id="GO:0006313">
    <property type="term" value="P:DNA transposition"/>
    <property type="evidence" value="ECO:0007669"/>
    <property type="project" value="InterPro"/>
</dbReference>
<keyword evidence="5" id="KW-1185">Reference proteome</keyword>
<evidence type="ECO:0000256" key="1">
    <source>
        <dbReference type="SAM" id="MobiDB-lite"/>
    </source>
</evidence>
<evidence type="ECO:0000313" key="5">
    <source>
        <dbReference type="Proteomes" id="UP000239406"/>
    </source>
</evidence>
<dbReference type="InterPro" id="IPR025161">
    <property type="entry name" value="IS402-like_dom"/>
</dbReference>
<protein>
    <submittedName>
        <fullName evidence="4">IS5/IS1182 family transposase</fullName>
    </submittedName>
</protein>
<sequence length="270" mass="30499">MGQSKNKQISAVLWKKIKPLLPQVKPSPKGGRPRLDDELALNGILFVLRTGIPWEDLPQELGFGSGMTCWRRLREWQKAGVWHRLHMLLLADLRGAGRLDFSRVSLDGASVPQPPGGPHTGPNPTDRGKLGSKRHLVTDRKGIPLMFCVTGANRHDSVVFEDLVDAMPAVAGRRGRPRARPDKLHADKGYDFPRCRQHLHQRGIKVRIARKGRESKDRLGRYRWVVERTHAWIASFGKLRIRFERSIDTHLALLSLACCVICLRSLAPFC</sequence>
<comment type="caution">
    <text evidence="4">The sequence shown here is derived from an EMBL/GenBank/DDBJ whole genome shotgun (WGS) entry which is preliminary data.</text>
</comment>
<organism evidence="4 5">
    <name type="scientific">Caldimonas thermodepolymerans</name>
    <dbReference type="NCBI Taxonomy" id="215580"/>
    <lineage>
        <taxon>Bacteria</taxon>
        <taxon>Pseudomonadati</taxon>
        <taxon>Pseudomonadota</taxon>
        <taxon>Betaproteobacteria</taxon>
        <taxon>Burkholderiales</taxon>
        <taxon>Sphaerotilaceae</taxon>
        <taxon>Caldimonas</taxon>
    </lineage>
</organism>
<dbReference type="RefSeq" id="WP_104357279.1">
    <property type="nucleotide sequence ID" value="NZ_CP064338.1"/>
</dbReference>
<feature type="region of interest" description="Disordered" evidence="1">
    <location>
        <begin position="106"/>
        <end position="131"/>
    </location>
</feature>